<sequence length="28" mass="3246">MKTQKCSLKVQSSLQESKPWTSNLCKMM</sequence>
<feature type="region of interest" description="Disordered" evidence="1">
    <location>
        <begin position="1"/>
        <end position="28"/>
    </location>
</feature>
<dbReference type="AlphaFoldDB" id="A0A2P2QES2"/>
<proteinExistence type="predicted"/>
<accession>A0A2P2QES2</accession>
<protein>
    <submittedName>
        <fullName evidence="2">Uncharacterized protein</fullName>
    </submittedName>
</protein>
<evidence type="ECO:0000256" key="1">
    <source>
        <dbReference type="SAM" id="MobiDB-lite"/>
    </source>
</evidence>
<name>A0A2P2QES2_RHIMU</name>
<organism evidence="2">
    <name type="scientific">Rhizophora mucronata</name>
    <name type="common">Asiatic mangrove</name>
    <dbReference type="NCBI Taxonomy" id="61149"/>
    <lineage>
        <taxon>Eukaryota</taxon>
        <taxon>Viridiplantae</taxon>
        <taxon>Streptophyta</taxon>
        <taxon>Embryophyta</taxon>
        <taxon>Tracheophyta</taxon>
        <taxon>Spermatophyta</taxon>
        <taxon>Magnoliopsida</taxon>
        <taxon>eudicotyledons</taxon>
        <taxon>Gunneridae</taxon>
        <taxon>Pentapetalae</taxon>
        <taxon>rosids</taxon>
        <taxon>fabids</taxon>
        <taxon>Malpighiales</taxon>
        <taxon>Rhizophoraceae</taxon>
        <taxon>Rhizophora</taxon>
    </lineage>
</organism>
<evidence type="ECO:0000313" key="2">
    <source>
        <dbReference type="EMBL" id="MBX65347.1"/>
    </source>
</evidence>
<reference evidence="2" key="1">
    <citation type="submission" date="2018-02" db="EMBL/GenBank/DDBJ databases">
        <title>Rhizophora mucronata_Transcriptome.</title>
        <authorList>
            <person name="Meera S.P."/>
            <person name="Sreeshan A."/>
            <person name="Augustine A."/>
        </authorList>
    </citation>
    <scope>NUCLEOTIDE SEQUENCE</scope>
    <source>
        <tissue evidence="2">Leaf</tissue>
    </source>
</reference>
<dbReference type="EMBL" id="GGEC01084863">
    <property type="protein sequence ID" value="MBX65347.1"/>
    <property type="molecule type" value="Transcribed_RNA"/>
</dbReference>